<dbReference type="Proteomes" id="UP000315724">
    <property type="component" value="Chromosome"/>
</dbReference>
<keyword evidence="4" id="KW-1185">Reference proteome</keyword>
<dbReference type="Pfam" id="PF14534">
    <property type="entry name" value="DUF4440"/>
    <property type="match status" value="1"/>
</dbReference>
<evidence type="ECO:0000313" key="4">
    <source>
        <dbReference type="Proteomes" id="UP000315724"/>
    </source>
</evidence>
<dbReference type="Gene3D" id="3.10.450.50">
    <property type="match status" value="1"/>
</dbReference>
<proteinExistence type="predicted"/>
<feature type="domain" description="DUF4440" evidence="2">
    <location>
        <begin position="51"/>
        <end position="156"/>
    </location>
</feature>
<dbReference type="EMBL" id="CP036267">
    <property type="protein sequence ID" value="QDT32212.1"/>
    <property type="molecule type" value="Genomic_DNA"/>
</dbReference>
<dbReference type="KEGG" id="tpol:Mal48_14540"/>
<dbReference type="InterPro" id="IPR027843">
    <property type="entry name" value="DUF4440"/>
</dbReference>
<evidence type="ECO:0000259" key="2">
    <source>
        <dbReference type="Pfam" id="PF14534"/>
    </source>
</evidence>
<dbReference type="SUPFAM" id="SSF54427">
    <property type="entry name" value="NTF2-like"/>
    <property type="match status" value="1"/>
</dbReference>
<evidence type="ECO:0000256" key="1">
    <source>
        <dbReference type="SAM" id="SignalP"/>
    </source>
</evidence>
<dbReference type="InterPro" id="IPR032710">
    <property type="entry name" value="NTF2-like_dom_sf"/>
</dbReference>
<reference evidence="3 4" key="1">
    <citation type="submission" date="2019-02" db="EMBL/GenBank/DDBJ databases">
        <title>Deep-cultivation of Planctomycetes and their phenomic and genomic characterization uncovers novel biology.</title>
        <authorList>
            <person name="Wiegand S."/>
            <person name="Jogler M."/>
            <person name="Boedeker C."/>
            <person name="Pinto D."/>
            <person name="Vollmers J."/>
            <person name="Rivas-Marin E."/>
            <person name="Kohn T."/>
            <person name="Peeters S.H."/>
            <person name="Heuer A."/>
            <person name="Rast P."/>
            <person name="Oberbeckmann S."/>
            <person name="Bunk B."/>
            <person name="Jeske O."/>
            <person name="Meyerdierks A."/>
            <person name="Storesund J.E."/>
            <person name="Kallscheuer N."/>
            <person name="Luecker S."/>
            <person name="Lage O.M."/>
            <person name="Pohl T."/>
            <person name="Merkel B.J."/>
            <person name="Hornburger P."/>
            <person name="Mueller R.-W."/>
            <person name="Bruemmer F."/>
            <person name="Labrenz M."/>
            <person name="Spormann A.M."/>
            <person name="Op den Camp H."/>
            <person name="Overmann J."/>
            <person name="Amann R."/>
            <person name="Jetten M.S.M."/>
            <person name="Mascher T."/>
            <person name="Medema M.H."/>
            <person name="Devos D.P."/>
            <person name="Kaster A.-K."/>
            <person name="Ovreas L."/>
            <person name="Rohde M."/>
            <person name="Galperin M.Y."/>
            <person name="Jogler C."/>
        </authorList>
    </citation>
    <scope>NUCLEOTIDE SEQUENCE [LARGE SCALE GENOMIC DNA]</scope>
    <source>
        <strain evidence="3 4">Mal48</strain>
    </source>
</reference>
<organism evidence="3 4">
    <name type="scientific">Thalassoglobus polymorphus</name>
    <dbReference type="NCBI Taxonomy" id="2527994"/>
    <lineage>
        <taxon>Bacteria</taxon>
        <taxon>Pseudomonadati</taxon>
        <taxon>Planctomycetota</taxon>
        <taxon>Planctomycetia</taxon>
        <taxon>Planctomycetales</taxon>
        <taxon>Planctomycetaceae</taxon>
        <taxon>Thalassoglobus</taxon>
    </lineage>
</organism>
<keyword evidence="1" id="KW-0732">Signal</keyword>
<dbReference type="NCBIfam" id="TIGR02246">
    <property type="entry name" value="SgcJ/EcaC family oxidoreductase"/>
    <property type="match status" value="1"/>
</dbReference>
<gene>
    <name evidence="3" type="ORF">Mal48_14540</name>
</gene>
<accession>A0A517QKP0</accession>
<name>A0A517QKP0_9PLAN</name>
<protein>
    <submittedName>
        <fullName evidence="3">SnoaL-like domain protein</fullName>
    </submittedName>
</protein>
<feature type="chain" id="PRO_5021708669" evidence="1">
    <location>
        <begin position="27"/>
        <end position="322"/>
    </location>
</feature>
<dbReference type="OrthoDB" id="263788at2"/>
<dbReference type="AlphaFoldDB" id="A0A517QKP0"/>
<dbReference type="RefSeq" id="WP_145197341.1">
    <property type="nucleotide sequence ID" value="NZ_CP036267.1"/>
</dbReference>
<feature type="signal peptide" evidence="1">
    <location>
        <begin position="1"/>
        <end position="26"/>
    </location>
</feature>
<dbReference type="InterPro" id="IPR011944">
    <property type="entry name" value="Steroid_delta5-4_isomerase"/>
</dbReference>
<evidence type="ECO:0000313" key="3">
    <source>
        <dbReference type="EMBL" id="QDT32212.1"/>
    </source>
</evidence>
<sequence precursor="true">MLLRPALRGPFVLMAMLLIGSNIAAAQETPQVKSEEFTVPEEEKPFWESAQKFVDAYANRDAEAIGELFTEDAGFLDELGVRTHGRAAIISRFEEAFADGSQAMIEAINIEGVRYLSETVAIEEGVVLATEGPGQPLNRNRYVAIHTKGEDGVWRIEILKDFPREPLGRKQQLAQLSWMLGKWVNEDSQAKVYTECDWSEDGNFLIRKFEVRTFDGRELSGVQRTGWDPIHKKIRSWTFDSSGGVMSGVWTQLGGSWLLTSGGFNSEGETVTSTAVYRIVDAETVQWHFENLVVGDEVHLAGETISMVRQPPKPGLTEAAEK</sequence>